<dbReference type="InterPro" id="IPR018170">
    <property type="entry name" value="Aldo/ket_reductase_CS"/>
</dbReference>
<keyword evidence="3" id="KW-0560">Oxidoreductase</keyword>
<reference evidence="7" key="1">
    <citation type="submission" date="2020-05" db="EMBL/GenBank/DDBJ databases">
        <title>Mycena genomes resolve the evolution of fungal bioluminescence.</title>
        <authorList>
            <person name="Tsai I.J."/>
        </authorList>
    </citation>
    <scope>NUCLEOTIDE SEQUENCE</scope>
    <source>
        <strain evidence="7">CCC161011</strain>
    </source>
</reference>
<dbReference type="Gene3D" id="3.20.20.100">
    <property type="entry name" value="NADP-dependent oxidoreductase domain"/>
    <property type="match status" value="1"/>
</dbReference>
<evidence type="ECO:0000256" key="4">
    <source>
        <dbReference type="PIRSR" id="PIRSR000097-1"/>
    </source>
</evidence>
<feature type="active site" description="Proton donor" evidence="4">
    <location>
        <position position="25"/>
    </location>
</feature>
<dbReference type="PANTHER" id="PTHR43827">
    <property type="entry name" value="2,5-DIKETO-D-GLUCONIC ACID REDUCTASE"/>
    <property type="match status" value="1"/>
</dbReference>
<gene>
    <name evidence="7" type="ORF">MVEN_01558600</name>
</gene>
<dbReference type="GO" id="GO:0016616">
    <property type="term" value="F:oxidoreductase activity, acting on the CH-OH group of donors, NAD or NADP as acceptor"/>
    <property type="evidence" value="ECO:0007669"/>
    <property type="project" value="UniProtKB-ARBA"/>
</dbReference>
<evidence type="ECO:0000256" key="2">
    <source>
        <dbReference type="ARBA" id="ARBA00022857"/>
    </source>
</evidence>
<dbReference type="PROSITE" id="PS00063">
    <property type="entry name" value="ALDOKETO_REDUCTASE_3"/>
    <property type="match status" value="1"/>
</dbReference>
<proteinExistence type="inferred from homology"/>
<dbReference type="InterPro" id="IPR036812">
    <property type="entry name" value="NAD(P)_OxRdtase_dom_sf"/>
</dbReference>
<evidence type="ECO:0000256" key="3">
    <source>
        <dbReference type="ARBA" id="ARBA00023002"/>
    </source>
</evidence>
<dbReference type="OrthoDB" id="416253at2759"/>
<feature type="binding site" evidence="5">
    <location>
        <position position="69"/>
    </location>
    <ligand>
        <name>substrate</name>
    </ligand>
</feature>
<dbReference type="EMBL" id="JACAZI010000013">
    <property type="protein sequence ID" value="KAF7345406.1"/>
    <property type="molecule type" value="Genomic_DNA"/>
</dbReference>
<dbReference type="PIRSF" id="PIRSF000097">
    <property type="entry name" value="AKR"/>
    <property type="match status" value="1"/>
</dbReference>
<feature type="domain" description="NADP-dependent oxidoreductase" evidence="6">
    <location>
        <begin position="35"/>
        <end position="244"/>
    </location>
</feature>
<protein>
    <submittedName>
        <fullName evidence="7">Aldo/keto reductase</fullName>
    </submittedName>
</protein>
<dbReference type="PRINTS" id="PR00069">
    <property type="entry name" value="ALDKETRDTASE"/>
</dbReference>
<dbReference type="SUPFAM" id="SSF51430">
    <property type="entry name" value="NAD(P)-linked oxidoreductase"/>
    <property type="match status" value="1"/>
</dbReference>
<dbReference type="AlphaFoldDB" id="A0A8H6XRT0"/>
<dbReference type="Proteomes" id="UP000620124">
    <property type="component" value="Unassembled WGS sequence"/>
</dbReference>
<organism evidence="7 8">
    <name type="scientific">Mycena venus</name>
    <dbReference type="NCBI Taxonomy" id="2733690"/>
    <lineage>
        <taxon>Eukaryota</taxon>
        <taxon>Fungi</taxon>
        <taxon>Dikarya</taxon>
        <taxon>Basidiomycota</taxon>
        <taxon>Agaricomycotina</taxon>
        <taxon>Agaricomycetes</taxon>
        <taxon>Agaricomycetidae</taxon>
        <taxon>Agaricales</taxon>
        <taxon>Marasmiineae</taxon>
        <taxon>Mycenaceae</taxon>
        <taxon>Mycena</taxon>
    </lineage>
</organism>
<dbReference type="InterPro" id="IPR023210">
    <property type="entry name" value="NADP_OxRdtase_dom"/>
</dbReference>
<accession>A0A8H6XRT0</accession>
<evidence type="ECO:0000259" key="6">
    <source>
        <dbReference type="Pfam" id="PF00248"/>
    </source>
</evidence>
<dbReference type="Pfam" id="PF00248">
    <property type="entry name" value="Aldo_ket_red"/>
    <property type="match status" value="1"/>
</dbReference>
<comment type="similarity">
    <text evidence="1">Belongs to the aldo/keto reductase family.</text>
</comment>
<dbReference type="InterPro" id="IPR020471">
    <property type="entry name" value="AKR"/>
</dbReference>
<evidence type="ECO:0000256" key="1">
    <source>
        <dbReference type="ARBA" id="ARBA00007905"/>
    </source>
</evidence>
<keyword evidence="8" id="KW-1185">Reference proteome</keyword>
<sequence>MADTEKWFLSAFKAGYRHVDTAYAYGKPILIGLNTHESQSWHHPKYVQRSFEESLSRLDLGYVDLYLLHFPQTVEYPNLGGYEAPATFREMVTELKIDETHTFNETWADFERLHASGKARAIGVSNFSIKTLEQLLKTAKIVPAVNQIEMHPYLVQTELLEYCREKGIVVIAYSPTGKDKVRNDPTISELSKKHKVTPTQIILAWHLARGVVAVPKSTNSERQKENITLPTLSAEDVARVTALDRNERIGQFGPDGKLAGWTKEQYGW</sequence>
<dbReference type="CDD" id="cd19071">
    <property type="entry name" value="AKR_AKR1-5-like"/>
    <property type="match status" value="1"/>
</dbReference>
<keyword evidence="2" id="KW-0521">NADP</keyword>
<dbReference type="PANTHER" id="PTHR43827:SF3">
    <property type="entry name" value="NADP-DEPENDENT OXIDOREDUCTASE DOMAIN-CONTAINING PROTEIN"/>
    <property type="match status" value="1"/>
</dbReference>
<evidence type="ECO:0000313" key="8">
    <source>
        <dbReference type="Proteomes" id="UP000620124"/>
    </source>
</evidence>
<comment type="caution">
    <text evidence="7">The sequence shown here is derived from an EMBL/GenBank/DDBJ whole genome shotgun (WGS) entry which is preliminary data.</text>
</comment>
<evidence type="ECO:0000313" key="7">
    <source>
        <dbReference type="EMBL" id="KAF7345406.1"/>
    </source>
</evidence>
<dbReference type="PROSITE" id="PS00062">
    <property type="entry name" value="ALDOKETO_REDUCTASE_2"/>
    <property type="match status" value="1"/>
</dbReference>
<name>A0A8H6XRT0_9AGAR</name>
<evidence type="ECO:0000256" key="5">
    <source>
        <dbReference type="PIRSR" id="PIRSR000097-2"/>
    </source>
</evidence>